<gene>
    <name evidence="10" type="primary">rbsA1</name>
    <name evidence="10" type="ORF">GCM10017786_05810</name>
</gene>
<evidence type="ECO:0000256" key="5">
    <source>
        <dbReference type="ARBA" id="ARBA00022741"/>
    </source>
</evidence>
<dbReference type="Pfam" id="PF00005">
    <property type="entry name" value="ABC_tran"/>
    <property type="match status" value="2"/>
</dbReference>
<evidence type="ECO:0000256" key="4">
    <source>
        <dbReference type="ARBA" id="ARBA00022737"/>
    </source>
</evidence>
<dbReference type="InterPro" id="IPR027417">
    <property type="entry name" value="P-loop_NTPase"/>
</dbReference>
<keyword evidence="5" id="KW-0547">Nucleotide-binding</keyword>
<keyword evidence="8" id="KW-0472">Membrane</keyword>
<dbReference type="CDD" id="cd03215">
    <property type="entry name" value="ABC_Carb_Monos_II"/>
    <property type="match status" value="1"/>
</dbReference>
<keyword evidence="11" id="KW-1185">Reference proteome</keyword>
<dbReference type="SMART" id="SM00382">
    <property type="entry name" value="AAA"/>
    <property type="match status" value="2"/>
</dbReference>
<dbReference type="InterPro" id="IPR003439">
    <property type="entry name" value="ABC_transporter-like_ATP-bd"/>
</dbReference>
<dbReference type="PROSITE" id="PS50893">
    <property type="entry name" value="ABC_TRANSPORTER_2"/>
    <property type="match status" value="2"/>
</dbReference>
<feature type="domain" description="ABC transporter" evidence="9">
    <location>
        <begin position="19"/>
        <end position="255"/>
    </location>
</feature>
<dbReference type="PANTHER" id="PTHR43790">
    <property type="entry name" value="CARBOHYDRATE TRANSPORT ATP-BINDING PROTEIN MG119-RELATED"/>
    <property type="match status" value="1"/>
</dbReference>
<sequence length="518" mass="54769">MAVNHDTADTADTADDAVVRLDEVTKSFAGNPVLRGVSLGLTPGEVHVLAGENGAGKSTLIKVLTGIHAPDSGRVLVDGAPVTFAGPGDARQRGLTVVHQELSLVPELTVAENIVLGREPRRRGGRFDRGQARARAADALARVGASLDPDARVAELGTGQQQLVEIARALADRPRVLVLDEPTAALSDEEAKALLGIVEELRDAGLGLLYISHRMAEIDRIADRVTVLRDGRVADTMSRTGMSEDRIVTSMVGRPVANLYQHGERRPSAQVRLRVERIRSRDVRECSFEVRAGEVVGFAGIVGAGRSELCRLIAGFDRSDGGVVTVDGRPVDTARPASAASAGIVMLPESRKSQGLFPAMSVADNVCTGTRLGRRPLGRTSAGARRSAARSYADRMRIKAAGLDQRVAELSGGNQQKVLLARCLARRPAVLILDEPTRGVDIGAKADIYALVNEVAARGVAVVLISSELPEVLGLADRVLVMSGRSIVAELSGAAMTEEEVIRHATGSANAPAELTQR</sequence>
<evidence type="ECO:0000256" key="1">
    <source>
        <dbReference type="ARBA" id="ARBA00022448"/>
    </source>
</evidence>
<evidence type="ECO:0000313" key="10">
    <source>
        <dbReference type="EMBL" id="GHE78914.1"/>
    </source>
</evidence>
<dbReference type="PANTHER" id="PTHR43790:SF3">
    <property type="entry name" value="D-ALLOSE IMPORT ATP-BINDING PROTEIN ALSA-RELATED"/>
    <property type="match status" value="1"/>
</dbReference>
<keyword evidence="2" id="KW-1003">Cell membrane</keyword>
<protein>
    <submittedName>
        <fullName evidence="10">Ribose import ATP-binding protein RbsA 1</fullName>
    </submittedName>
</protein>
<keyword evidence="6 10" id="KW-0067">ATP-binding</keyword>
<evidence type="ECO:0000256" key="2">
    <source>
        <dbReference type="ARBA" id="ARBA00022475"/>
    </source>
</evidence>
<evidence type="ECO:0000256" key="6">
    <source>
        <dbReference type="ARBA" id="ARBA00022840"/>
    </source>
</evidence>
<dbReference type="SUPFAM" id="SSF52540">
    <property type="entry name" value="P-loop containing nucleoside triphosphate hydrolases"/>
    <property type="match status" value="2"/>
</dbReference>
<dbReference type="Proteomes" id="UP000605897">
    <property type="component" value="Unassembled WGS sequence"/>
</dbReference>
<evidence type="ECO:0000256" key="8">
    <source>
        <dbReference type="ARBA" id="ARBA00023136"/>
    </source>
</evidence>
<dbReference type="EMBL" id="BNAU01000001">
    <property type="protein sequence ID" value="GHE78914.1"/>
    <property type="molecule type" value="Genomic_DNA"/>
</dbReference>
<feature type="domain" description="ABC transporter" evidence="9">
    <location>
        <begin position="265"/>
        <end position="509"/>
    </location>
</feature>
<reference evidence="11" key="1">
    <citation type="journal article" date="2019" name="Int. J. Syst. Evol. Microbiol.">
        <title>The Global Catalogue of Microorganisms (GCM) 10K type strain sequencing project: providing services to taxonomists for standard genome sequencing and annotation.</title>
        <authorList>
            <consortium name="The Broad Institute Genomics Platform"/>
            <consortium name="The Broad Institute Genome Sequencing Center for Infectious Disease"/>
            <person name="Wu L."/>
            <person name="Ma J."/>
        </authorList>
    </citation>
    <scope>NUCLEOTIDE SEQUENCE [LARGE SCALE GENOMIC DNA]</scope>
    <source>
        <strain evidence="11">CGMCC 4.7677</strain>
    </source>
</reference>
<dbReference type="InterPro" id="IPR017871">
    <property type="entry name" value="ABC_transporter-like_CS"/>
</dbReference>
<dbReference type="PROSITE" id="PS00211">
    <property type="entry name" value="ABC_TRANSPORTER_1"/>
    <property type="match status" value="1"/>
</dbReference>
<keyword evidence="3" id="KW-0762">Sugar transport</keyword>
<evidence type="ECO:0000256" key="3">
    <source>
        <dbReference type="ARBA" id="ARBA00022597"/>
    </source>
</evidence>
<evidence type="ECO:0000259" key="9">
    <source>
        <dbReference type="PROSITE" id="PS50893"/>
    </source>
</evidence>
<dbReference type="GO" id="GO:0005524">
    <property type="term" value="F:ATP binding"/>
    <property type="evidence" value="ECO:0007669"/>
    <property type="project" value="UniProtKB-KW"/>
</dbReference>
<dbReference type="RefSeq" id="WP_191242910.1">
    <property type="nucleotide sequence ID" value="NZ_BNAU01000001.1"/>
</dbReference>
<organism evidence="10 11">
    <name type="scientific">Amycolatopsis deserti</name>
    <dbReference type="NCBI Taxonomy" id="185696"/>
    <lineage>
        <taxon>Bacteria</taxon>
        <taxon>Bacillati</taxon>
        <taxon>Actinomycetota</taxon>
        <taxon>Actinomycetes</taxon>
        <taxon>Pseudonocardiales</taxon>
        <taxon>Pseudonocardiaceae</taxon>
        <taxon>Amycolatopsis</taxon>
    </lineage>
</organism>
<accession>A0ABQ3IF95</accession>
<keyword evidence="1" id="KW-0813">Transport</keyword>
<proteinExistence type="predicted"/>
<keyword evidence="4" id="KW-0677">Repeat</keyword>
<dbReference type="Gene3D" id="3.40.50.300">
    <property type="entry name" value="P-loop containing nucleotide triphosphate hydrolases"/>
    <property type="match status" value="2"/>
</dbReference>
<dbReference type="InterPro" id="IPR003593">
    <property type="entry name" value="AAA+_ATPase"/>
</dbReference>
<evidence type="ECO:0000313" key="11">
    <source>
        <dbReference type="Proteomes" id="UP000605897"/>
    </source>
</evidence>
<dbReference type="InterPro" id="IPR050107">
    <property type="entry name" value="ABC_carbohydrate_import_ATPase"/>
</dbReference>
<name>A0ABQ3IF95_9PSEU</name>
<comment type="caution">
    <text evidence="10">The sequence shown here is derived from an EMBL/GenBank/DDBJ whole genome shotgun (WGS) entry which is preliminary data.</text>
</comment>
<evidence type="ECO:0000256" key="7">
    <source>
        <dbReference type="ARBA" id="ARBA00022967"/>
    </source>
</evidence>
<keyword evidence="7" id="KW-1278">Translocase</keyword>
<dbReference type="CDD" id="cd03216">
    <property type="entry name" value="ABC_Carb_Monos_I"/>
    <property type="match status" value="1"/>
</dbReference>